<dbReference type="Proteomes" id="UP001634394">
    <property type="component" value="Unassembled WGS sequence"/>
</dbReference>
<feature type="non-terminal residue" evidence="1">
    <location>
        <position position="1"/>
    </location>
</feature>
<gene>
    <name evidence="1" type="ORF">ACJMK2_011974</name>
</gene>
<protein>
    <recommendedName>
        <fullName evidence="3">Death domain-containing protein</fullName>
    </recommendedName>
</protein>
<comment type="caution">
    <text evidence="1">The sequence shown here is derived from an EMBL/GenBank/DDBJ whole genome shotgun (WGS) entry which is preliminary data.</text>
</comment>
<name>A0ABD3V926_SINWO</name>
<evidence type="ECO:0008006" key="3">
    <source>
        <dbReference type="Google" id="ProtNLM"/>
    </source>
</evidence>
<reference evidence="1 2" key="1">
    <citation type="submission" date="2024-11" db="EMBL/GenBank/DDBJ databases">
        <title>Chromosome-level genome assembly of the freshwater bivalve Anodonta woodiana.</title>
        <authorList>
            <person name="Chen X."/>
        </authorList>
    </citation>
    <scope>NUCLEOTIDE SEQUENCE [LARGE SCALE GENOMIC DNA]</scope>
    <source>
        <strain evidence="1">MN2024</strain>
        <tissue evidence="1">Gills</tissue>
    </source>
</reference>
<evidence type="ECO:0000313" key="2">
    <source>
        <dbReference type="Proteomes" id="UP001634394"/>
    </source>
</evidence>
<evidence type="ECO:0000313" key="1">
    <source>
        <dbReference type="EMBL" id="KAL3857288.1"/>
    </source>
</evidence>
<dbReference type="Gene3D" id="2.60.220.30">
    <property type="match status" value="1"/>
</dbReference>
<sequence length="545" mass="63246">VLTLLHEPRFSVFLPKTEIRELRRNGVSAKCEENVNMDNIFKECKRNLSILEDDEYTLQSDVFQIEEFHLSKKALCEVEIFNCEIIPFEEWAAIMRINEKWVELPVTLKKHHARFHVKDIDTFYIISRPKCTRVTLTKKGWTFQPDEDQHIKIQFPRDAVENDTPISLKVMTEQVGYKNGNNDLDEFEVYDVSPCVTVDHQGVDKFKRRVEVSLPLPETHGHVDTSVVLLQWTDDDEIELQQHNIEIRDGVGHVEVDSFSGKMLARMKKGLTKDFHSSKDRVKKQISCRLGRMKYCQILIFVDTSEVNTLWVEVVSSDKVDDLLIKRKKDNPCLFEMNNSRSGVICLADRECVRIEVDGKFRFPPCYEGGYAVLTFIKNSMENHIRFPLEPNQSGSQDPFTYMNFKIGTKRKIAKLSSIHRYHFSAIYSDTVKEPIPSTNAAFFSEKSLRVLAETLPVNHIEPLGIQLGIKVNVIDNFEAAGYSGFDLTFRILREWMLFNRPMSDFERLTHLSKALVELGMLNVASILKQVFKEKRELHRGDFRE</sequence>
<keyword evidence="2" id="KW-1185">Reference proteome</keyword>
<dbReference type="AlphaFoldDB" id="A0ABD3V926"/>
<dbReference type="EMBL" id="JBJQND010000013">
    <property type="protein sequence ID" value="KAL3857288.1"/>
    <property type="molecule type" value="Genomic_DNA"/>
</dbReference>
<organism evidence="1 2">
    <name type="scientific">Sinanodonta woodiana</name>
    <name type="common">Chinese pond mussel</name>
    <name type="synonym">Anodonta woodiana</name>
    <dbReference type="NCBI Taxonomy" id="1069815"/>
    <lineage>
        <taxon>Eukaryota</taxon>
        <taxon>Metazoa</taxon>
        <taxon>Spiralia</taxon>
        <taxon>Lophotrochozoa</taxon>
        <taxon>Mollusca</taxon>
        <taxon>Bivalvia</taxon>
        <taxon>Autobranchia</taxon>
        <taxon>Heteroconchia</taxon>
        <taxon>Palaeoheterodonta</taxon>
        <taxon>Unionida</taxon>
        <taxon>Unionoidea</taxon>
        <taxon>Unionidae</taxon>
        <taxon>Unioninae</taxon>
        <taxon>Sinanodonta</taxon>
    </lineage>
</organism>
<proteinExistence type="predicted"/>
<accession>A0ABD3V926</accession>